<evidence type="ECO:0000313" key="6">
    <source>
        <dbReference type="Proteomes" id="UP000274920"/>
    </source>
</evidence>
<feature type="domain" description="VRR-NUC" evidence="4">
    <location>
        <begin position="1"/>
        <end position="81"/>
    </location>
</feature>
<dbReference type="GO" id="GO:0003676">
    <property type="term" value="F:nucleic acid binding"/>
    <property type="evidence" value="ECO:0007669"/>
    <property type="project" value="InterPro"/>
</dbReference>
<evidence type="ECO:0000313" key="5">
    <source>
        <dbReference type="EMBL" id="RRK31105.1"/>
    </source>
</evidence>
<dbReference type="InterPro" id="IPR011856">
    <property type="entry name" value="tRNA_endonuc-like_dom_sf"/>
</dbReference>
<dbReference type="Proteomes" id="UP000274920">
    <property type="component" value="Unassembled WGS sequence"/>
</dbReference>
<comment type="cofactor">
    <cofactor evidence="1">
        <name>Mg(2+)</name>
        <dbReference type="ChEBI" id="CHEBI:18420"/>
    </cofactor>
</comment>
<accession>A0A426DEC4</accession>
<dbReference type="Gene3D" id="3.40.1350.10">
    <property type="match status" value="1"/>
</dbReference>
<dbReference type="InterPro" id="IPR014883">
    <property type="entry name" value="VRR_NUC"/>
</dbReference>
<sequence>MRENEIERRLAVSVKKMGGMAVKFVSPGLDGVPDRIVLLPGRKIAFVELKAPGKKPRPLQEKRKRQLEGLGFPVYVIDSPEQIGGVLDEICSP</sequence>
<keyword evidence="6" id="KW-1185">Reference proteome</keyword>
<dbReference type="EMBL" id="RHJS01000002">
    <property type="protein sequence ID" value="RRK31105.1"/>
    <property type="molecule type" value="Genomic_DNA"/>
</dbReference>
<dbReference type="RefSeq" id="WP_125126842.1">
    <property type="nucleotide sequence ID" value="NZ_RHJS01000002.1"/>
</dbReference>
<organism evidence="5 6">
    <name type="scientific">Schaedlerella arabinosiphila</name>
    <dbReference type="NCBI Taxonomy" id="2044587"/>
    <lineage>
        <taxon>Bacteria</taxon>
        <taxon>Bacillati</taxon>
        <taxon>Bacillota</taxon>
        <taxon>Clostridia</taxon>
        <taxon>Lachnospirales</taxon>
        <taxon>Lachnospiraceae</taxon>
        <taxon>Schaedlerella</taxon>
    </lineage>
</organism>
<keyword evidence="2" id="KW-0540">Nuclease</keyword>
<dbReference type="SMART" id="SM00990">
    <property type="entry name" value="VRR_NUC"/>
    <property type="match status" value="1"/>
</dbReference>
<reference evidence="5" key="1">
    <citation type="submission" date="2018-10" db="EMBL/GenBank/DDBJ databases">
        <title>Schaedlerella arabinophila gen. nov. sp. nov., isolated from the mouse intestinal tract and comparative analysis with the genome of the closely related altered Schaedler flora strain ASF502.</title>
        <authorList>
            <person name="Miyake S."/>
            <person name="Soh M."/>
            <person name="Seedorf H."/>
        </authorList>
    </citation>
    <scope>NUCLEOTIDE SEQUENCE [LARGE SCALE GENOMIC DNA]</scope>
    <source>
        <strain evidence="5">DSM 106076</strain>
    </source>
</reference>
<dbReference type="GO" id="GO:0016788">
    <property type="term" value="F:hydrolase activity, acting on ester bonds"/>
    <property type="evidence" value="ECO:0007669"/>
    <property type="project" value="InterPro"/>
</dbReference>
<gene>
    <name evidence="5" type="ORF">EBB54_06780</name>
</gene>
<evidence type="ECO:0000256" key="3">
    <source>
        <dbReference type="ARBA" id="ARBA00022801"/>
    </source>
</evidence>
<evidence type="ECO:0000259" key="4">
    <source>
        <dbReference type="SMART" id="SM00990"/>
    </source>
</evidence>
<name>A0A426DEC4_9FIRM</name>
<dbReference type="AlphaFoldDB" id="A0A426DEC4"/>
<proteinExistence type="predicted"/>
<keyword evidence="3" id="KW-0378">Hydrolase</keyword>
<protein>
    <submittedName>
        <fullName evidence="5">VRR-NUC domain-containing protein</fullName>
    </submittedName>
</protein>
<comment type="caution">
    <text evidence="5">The sequence shown here is derived from an EMBL/GenBank/DDBJ whole genome shotgun (WGS) entry which is preliminary data.</text>
</comment>
<evidence type="ECO:0000256" key="2">
    <source>
        <dbReference type="ARBA" id="ARBA00022722"/>
    </source>
</evidence>
<dbReference type="GO" id="GO:0004518">
    <property type="term" value="F:nuclease activity"/>
    <property type="evidence" value="ECO:0007669"/>
    <property type="project" value="UniProtKB-KW"/>
</dbReference>
<evidence type="ECO:0000256" key="1">
    <source>
        <dbReference type="ARBA" id="ARBA00001946"/>
    </source>
</evidence>